<dbReference type="Proteomes" id="UP000191522">
    <property type="component" value="Unassembled WGS sequence"/>
</dbReference>
<feature type="domain" description="DUF4246" evidence="2">
    <location>
        <begin position="19"/>
        <end position="103"/>
    </location>
</feature>
<keyword evidence="4" id="KW-1185">Reference proteome</keyword>
<accession>A0A1V6PKW5</accession>
<feature type="non-terminal residue" evidence="3">
    <location>
        <position position="640"/>
    </location>
</feature>
<dbReference type="OrthoDB" id="415532at2759"/>
<feature type="domain" description="DUF4246" evidence="1">
    <location>
        <begin position="148"/>
        <end position="603"/>
    </location>
</feature>
<dbReference type="InterPro" id="IPR049192">
    <property type="entry name" value="DUF4246_C"/>
</dbReference>
<name>A0A1V6PKW5_PENDC</name>
<dbReference type="OMA" id="ETHKINC"/>
<evidence type="ECO:0000259" key="2">
    <source>
        <dbReference type="Pfam" id="PF21666"/>
    </source>
</evidence>
<dbReference type="STRING" id="69771.A0A1V6PKW5"/>
<dbReference type="Pfam" id="PF14033">
    <property type="entry name" value="DUF4246"/>
    <property type="match status" value="1"/>
</dbReference>
<dbReference type="EMBL" id="MDYL01000002">
    <property type="protein sequence ID" value="OQD77533.1"/>
    <property type="molecule type" value="Genomic_DNA"/>
</dbReference>
<evidence type="ECO:0000259" key="1">
    <source>
        <dbReference type="Pfam" id="PF14033"/>
    </source>
</evidence>
<evidence type="ECO:0000313" key="4">
    <source>
        <dbReference type="Proteomes" id="UP000191522"/>
    </source>
</evidence>
<organism evidence="3 4">
    <name type="scientific">Penicillium decumbens</name>
    <dbReference type="NCBI Taxonomy" id="69771"/>
    <lineage>
        <taxon>Eukaryota</taxon>
        <taxon>Fungi</taxon>
        <taxon>Dikarya</taxon>
        <taxon>Ascomycota</taxon>
        <taxon>Pezizomycotina</taxon>
        <taxon>Eurotiomycetes</taxon>
        <taxon>Eurotiomycetidae</taxon>
        <taxon>Eurotiales</taxon>
        <taxon>Aspergillaceae</taxon>
        <taxon>Penicillium</taxon>
    </lineage>
</organism>
<dbReference type="InterPro" id="IPR049207">
    <property type="entry name" value="DUF4246_N"/>
</dbReference>
<dbReference type="PANTHER" id="PTHR33119:SF1">
    <property type="entry name" value="FE2OG DIOXYGENASE DOMAIN-CONTAINING PROTEIN"/>
    <property type="match status" value="1"/>
</dbReference>
<dbReference type="AlphaFoldDB" id="A0A1V6PKW5"/>
<dbReference type="Pfam" id="PF21666">
    <property type="entry name" value="DUF4246_N"/>
    <property type="match status" value="1"/>
</dbReference>
<protein>
    <submittedName>
        <fullName evidence="3">Uncharacterized protein</fullName>
    </submittedName>
</protein>
<sequence length="640" mass="74259">MAHMMPPTSLKTQKTPFDLPGHTLPFDWIPRFKDSDHPNYKRYYHSPMFPVALNFGYLTAGIVDRLYHHRETVMMRIMNEITEKPGWESDIFNEAIISQWWREFSESDEDFMYVEIAQDAPLGLRDIPDMVHYQKPDKPYQDVTPLVMTYLLKELRWRSSIFRQKKTVNVFDGVVKSDEVISSNLRRALINACDPLERGPRPLLPNANSPNIFHPIDPSLYPLVYGRTRILPDRLITRENCISTAGNGTILTLRRRPQLETVQSGNRNNFEGFQYLPCNVSLSTKGCQIVSYINNAHPVRNREFYDVLEKVIAKAIPMWNVSLQWIKLTANRIPLPTKPSRSPPVEEECTCRCHGHNADLHSDDSDDTDEDDFDDHAEFLCHCSGYLAPGDFEPADLDRGQMRWVNSGFTELPEPTIFEPRRTKPVNLKRDFHNTGIQVIVKLETIELTPQHPTMSESVWHLAGQPNEHICASAVYCYDMENMEDQTIGFRHRMDYGKRFHDSWQDNNVFEWPEYLRAVFRHITLNGRFGEDQVAIQGLGNVLIHPGRLLTFPNYLQHQRSAMSLADDTKPGHCKLLFLFLVDPHMRIISTANVPVQREDWTGRQRCIVKFLRSKLPMELVMIVMHYLLLHCDEAISQEE</sequence>
<dbReference type="PANTHER" id="PTHR33119">
    <property type="entry name" value="IFI3P"/>
    <property type="match status" value="1"/>
</dbReference>
<evidence type="ECO:0000313" key="3">
    <source>
        <dbReference type="EMBL" id="OQD77533.1"/>
    </source>
</evidence>
<comment type="caution">
    <text evidence="3">The sequence shown here is derived from an EMBL/GenBank/DDBJ whole genome shotgun (WGS) entry which is preliminary data.</text>
</comment>
<gene>
    <name evidence="3" type="ORF">PENDEC_c002G01475</name>
</gene>
<dbReference type="InterPro" id="IPR025340">
    <property type="entry name" value="DUF4246"/>
</dbReference>
<proteinExistence type="predicted"/>
<reference evidence="4" key="1">
    <citation type="journal article" date="2017" name="Nat. Microbiol.">
        <title>Global analysis of biosynthetic gene clusters reveals vast potential of secondary metabolite production in Penicillium species.</title>
        <authorList>
            <person name="Nielsen J.C."/>
            <person name="Grijseels S."/>
            <person name="Prigent S."/>
            <person name="Ji B."/>
            <person name="Dainat J."/>
            <person name="Nielsen K.F."/>
            <person name="Frisvad J.C."/>
            <person name="Workman M."/>
            <person name="Nielsen J."/>
        </authorList>
    </citation>
    <scope>NUCLEOTIDE SEQUENCE [LARGE SCALE GENOMIC DNA]</scope>
    <source>
        <strain evidence="4">IBT 11843</strain>
    </source>
</reference>